<feature type="region of interest" description="Disordered" evidence="1">
    <location>
        <begin position="156"/>
        <end position="193"/>
    </location>
</feature>
<comment type="caution">
    <text evidence="2">The sequence shown here is derived from an EMBL/GenBank/DDBJ whole genome shotgun (WGS) entry which is preliminary data.</text>
</comment>
<dbReference type="AlphaFoldDB" id="A0A9D4WGT9"/>
<dbReference type="EMBL" id="JAMSHJ010000006">
    <property type="protein sequence ID" value="KAI5401297.1"/>
    <property type="molecule type" value="Genomic_DNA"/>
</dbReference>
<dbReference type="Gramene" id="Psat06G0595000-T1">
    <property type="protein sequence ID" value="KAI5401297.1"/>
    <property type="gene ID" value="KIW84_065950"/>
</dbReference>
<evidence type="ECO:0000256" key="1">
    <source>
        <dbReference type="SAM" id="MobiDB-lite"/>
    </source>
</evidence>
<evidence type="ECO:0000313" key="2">
    <source>
        <dbReference type="EMBL" id="KAI5401297.1"/>
    </source>
</evidence>
<protein>
    <submittedName>
        <fullName evidence="2">Uncharacterized protein</fullName>
    </submittedName>
</protein>
<name>A0A9D4WGT9_PEA</name>
<keyword evidence="3" id="KW-1185">Reference proteome</keyword>
<gene>
    <name evidence="2" type="ORF">KIW84_065950</name>
</gene>
<accession>A0A9D4WGT9</accession>
<reference evidence="2 3" key="1">
    <citation type="journal article" date="2022" name="Nat. Genet.">
        <title>Improved pea reference genome and pan-genome highlight genomic features and evolutionary characteristics.</title>
        <authorList>
            <person name="Yang T."/>
            <person name="Liu R."/>
            <person name="Luo Y."/>
            <person name="Hu S."/>
            <person name="Wang D."/>
            <person name="Wang C."/>
            <person name="Pandey M.K."/>
            <person name="Ge S."/>
            <person name="Xu Q."/>
            <person name="Li N."/>
            <person name="Li G."/>
            <person name="Huang Y."/>
            <person name="Saxena R.K."/>
            <person name="Ji Y."/>
            <person name="Li M."/>
            <person name="Yan X."/>
            <person name="He Y."/>
            <person name="Liu Y."/>
            <person name="Wang X."/>
            <person name="Xiang C."/>
            <person name="Varshney R.K."/>
            <person name="Ding H."/>
            <person name="Gao S."/>
            <person name="Zong X."/>
        </authorList>
    </citation>
    <scope>NUCLEOTIDE SEQUENCE [LARGE SCALE GENOMIC DNA]</scope>
    <source>
        <strain evidence="2 3">cv. Zhongwan 6</strain>
    </source>
</reference>
<proteinExistence type="predicted"/>
<evidence type="ECO:0000313" key="3">
    <source>
        <dbReference type="Proteomes" id="UP001058974"/>
    </source>
</evidence>
<organism evidence="2 3">
    <name type="scientific">Pisum sativum</name>
    <name type="common">Garden pea</name>
    <name type="synonym">Lathyrus oleraceus</name>
    <dbReference type="NCBI Taxonomy" id="3888"/>
    <lineage>
        <taxon>Eukaryota</taxon>
        <taxon>Viridiplantae</taxon>
        <taxon>Streptophyta</taxon>
        <taxon>Embryophyta</taxon>
        <taxon>Tracheophyta</taxon>
        <taxon>Spermatophyta</taxon>
        <taxon>Magnoliopsida</taxon>
        <taxon>eudicotyledons</taxon>
        <taxon>Gunneridae</taxon>
        <taxon>Pentapetalae</taxon>
        <taxon>rosids</taxon>
        <taxon>fabids</taxon>
        <taxon>Fabales</taxon>
        <taxon>Fabaceae</taxon>
        <taxon>Papilionoideae</taxon>
        <taxon>50 kb inversion clade</taxon>
        <taxon>NPAAA clade</taxon>
        <taxon>Hologalegina</taxon>
        <taxon>IRL clade</taxon>
        <taxon>Fabeae</taxon>
        <taxon>Lathyrus</taxon>
    </lineage>
</organism>
<dbReference type="Proteomes" id="UP001058974">
    <property type="component" value="Chromosome 6"/>
</dbReference>
<sequence length="193" mass="21806">MNNPSNLSKNKEVKYCLRPSQNRTIRLRIHHSGKLVETPVKPINCDAGVLKFIEDANVFELIDVYVEHAISNLEMIDDAKLVHDYAKEVHFNDEFAPNSDGDEVELDRVDDDVQVRSENIEDGVVSDTGYEHSDGIDDMDWTTLLPSDKLVDKVNNCNVDGDSDMLHTPPASDDEEEHERFPAYKSGEASNFN</sequence>